<evidence type="ECO:0000256" key="2">
    <source>
        <dbReference type="ARBA" id="ARBA00023002"/>
    </source>
</evidence>
<organism evidence="3 4">
    <name type="scientific">Pseudocercospora fuligena</name>
    <dbReference type="NCBI Taxonomy" id="685502"/>
    <lineage>
        <taxon>Eukaryota</taxon>
        <taxon>Fungi</taxon>
        <taxon>Dikarya</taxon>
        <taxon>Ascomycota</taxon>
        <taxon>Pezizomycotina</taxon>
        <taxon>Dothideomycetes</taxon>
        <taxon>Dothideomycetidae</taxon>
        <taxon>Mycosphaerellales</taxon>
        <taxon>Mycosphaerellaceae</taxon>
        <taxon>Pseudocercospora</taxon>
    </lineage>
</organism>
<dbReference type="GO" id="GO:0016020">
    <property type="term" value="C:membrane"/>
    <property type="evidence" value="ECO:0007669"/>
    <property type="project" value="TreeGrafter"/>
</dbReference>
<evidence type="ECO:0000256" key="1">
    <source>
        <dbReference type="ARBA" id="ARBA00006484"/>
    </source>
</evidence>
<dbReference type="InterPro" id="IPR036291">
    <property type="entry name" value="NAD(P)-bd_dom_sf"/>
</dbReference>
<dbReference type="Pfam" id="PF00106">
    <property type="entry name" value="adh_short"/>
    <property type="match status" value="1"/>
</dbReference>
<dbReference type="Gene3D" id="3.40.50.720">
    <property type="entry name" value="NAD(P)-binding Rossmann-like Domain"/>
    <property type="match status" value="1"/>
</dbReference>
<dbReference type="PANTHER" id="PTHR44196:SF1">
    <property type="entry name" value="DEHYDROGENASE_REDUCTASE SDR FAMILY MEMBER 7B"/>
    <property type="match status" value="1"/>
</dbReference>
<evidence type="ECO:0000313" key="3">
    <source>
        <dbReference type="EMBL" id="KAF7198342.1"/>
    </source>
</evidence>
<reference evidence="3" key="1">
    <citation type="submission" date="2020-04" db="EMBL/GenBank/DDBJ databases">
        <title>Draft genome resource of the tomato pathogen Pseudocercospora fuligena.</title>
        <authorList>
            <person name="Zaccaron A."/>
        </authorList>
    </citation>
    <scope>NUCLEOTIDE SEQUENCE</scope>
    <source>
        <strain evidence="3">PF001</strain>
    </source>
</reference>
<comment type="caution">
    <text evidence="3">The sequence shown here is derived from an EMBL/GenBank/DDBJ whole genome shotgun (WGS) entry which is preliminary data.</text>
</comment>
<protein>
    <submittedName>
        <fullName evidence="3">Short chain dehydrogenase citE</fullName>
    </submittedName>
</protein>
<comment type="similarity">
    <text evidence="1">Belongs to the short-chain dehydrogenases/reductases (SDR) family.</text>
</comment>
<dbReference type="SUPFAM" id="SSF51735">
    <property type="entry name" value="NAD(P)-binding Rossmann-fold domains"/>
    <property type="match status" value="1"/>
</dbReference>
<name>A0A8H6VQ11_9PEZI</name>
<dbReference type="EMBL" id="JABCIY010000001">
    <property type="protein sequence ID" value="KAF7198342.1"/>
    <property type="molecule type" value="Genomic_DNA"/>
</dbReference>
<accession>A0A8H6VQ11</accession>
<dbReference type="InterPro" id="IPR002347">
    <property type="entry name" value="SDR_fam"/>
</dbReference>
<dbReference type="PRINTS" id="PR00081">
    <property type="entry name" value="GDHRDH"/>
</dbReference>
<dbReference type="AlphaFoldDB" id="A0A8H6VQ11"/>
<dbReference type="Proteomes" id="UP000660729">
    <property type="component" value="Unassembled WGS sequence"/>
</dbReference>
<sequence>MVSPSLTRTWHKDTYAAINPSKRAELSLRGKTVVITGGGSGIGKGLTRAFADAGASRIAILGRREDVLRATKQEIEAQNEEVAISIHVADVADLTSIERTASLVGEWDVLVSNAGYLPEIKPLVDSDPVDWWKGFEVNVKGPFNLIHAFLPKRRPQATLIGVSAGSIQVGAMSANWSSYNSSKFAGIKMLESVAAEVPDVHVVSMHPGVIESDMSAKAMPGKANAPQMDTLELPSHFAVWLCSQEAKFLRGRFVWCNWDVQELQAKKADIEGSLLLTANCIGWPYSP</sequence>
<proteinExistence type="inferred from homology"/>
<gene>
    <name evidence="3" type="ORF">HII31_00081</name>
</gene>
<keyword evidence="2" id="KW-0560">Oxidoreductase</keyword>
<dbReference type="CDD" id="cd05233">
    <property type="entry name" value="SDR_c"/>
    <property type="match status" value="1"/>
</dbReference>
<dbReference type="PANTHER" id="PTHR44196">
    <property type="entry name" value="DEHYDROGENASE/REDUCTASE SDR FAMILY MEMBER 7B"/>
    <property type="match status" value="1"/>
</dbReference>
<dbReference type="OrthoDB" id="1933717at2759"/>
<evidence type="ECO:0000313" key="4">
    <source>
        <dbReference type="Proteomes" id="UP000660729"/>
    </source>
</evidence>
<keyword evidence="4" id="KW-1185">Reference proteome</keyword>
<dbReference type="GO" id="GO:0016491">
    <property type="term" value="F:oxidoreductase activity"/>
    <property type="evidence" value="ECO:0007669"/>
    <property type="project" value="UniProtKB-KW"/>
</dbReference>